<organism evidence="2 3">
    <name type="scientific">Tenebrio molitor</name>
    <name type="common">Yellow mealworm beetle</name>
    <dbReference type="NCBI Taxonomy" id="7067"/>
    <lineage>
        <taxon>Eukaryota</taxon>
        <taxon>Metazoa</taxon>
        <taxon>Ecdysozoa</taxon>
        <taxon>Arthropoda</taxon>
        <taxon>Hexapoda</taxon>
        <taxon>Insecta</taxon>
        <taxon>Pterygota</taxon>
        <taxon>Neoptera</taxon>
        <taxon>Endopterygota</taxon>
        <taxon>Coleoptera</taxon>
        <taxon>Polyphaga</taxon>
        <taxon>Cucujiformia</taxon>
        <taxon>Tenebrionidae</taxon>
        <taxon>Tenebrio</taxon>
    </lineage>
</organism>
<keyword evidence="3" id="KW-1185">Reference proteome</keyword>
<evidence type="ECO:0000256" key="1">
    <source>
        <dbReference type="SAM" id="MobiDB-lite"/>
    </source>
</evidence>
<reference evidence="2" key="2">
    <citation type="submission" date="2021-08" db="EMBL/GenBank/DDBJ databases">
        <authorList>
            <person name="Eriksson T."/>
        </authorList>
    </citation>
    <scope>NUCLEOTIDE SEQUENCE</scope>
    <source>
        <strain evidence="2">Stoneville</strain>
        <tissue evidence="2">Whole head</tissue>
    </source>
</reference>
<accession>A0A8J6HK60</accession>
<dbReference type="Proteomes" id="UP000719412">
    <property type="component" value="Unassembled WGS sequence"/>
</dbReference>
<name>A0A8J6HK60_TENMO</name>
<feature type="compositionally biased region" description="Polar residues" evidence="1">
    <location>
        <begin position="67"/>
        <end position="89"/>
    </location>
</feature>
<feature type="compositionally biased region" description="Polar residues" evidence="1">
    <location>
        <begin position="97"/>
        <end position="106"/>
    </location>
</feature>
<feature type="region of interest" description="Disordered" evidence="1">
    <location>
        <begin position="1"/>
        <end position="106"/>
    </location>
</feature>
<comment type="caution">
    <text evidence="2">The sequence shown here is derived from an EMBL/GenBank/DDBJ whole genome shotgun (WGS) entry which is preliminary data.</text>
</comment>
<evidence type="ECO:0000313" key="2">
    <source>
        <dbReference type="EMBL" id="KAH0815803.1"/>
    </source>
</evidence>
<sequence length="106" mass="10898">MLPTATFPAKSSKERCKTPDSPEGARQAAAPLSPTQSSPPRHPANGTSSPVNNGSADSLTPPLPASTALSVNLDSNQPQQYHGNYSNITRPLVKAPTSASESAVSC</sequence>
<reference evidence="2" key="1">
    <citation type="journal article" date="2020" name="J Insects Food Feed">
        <title>The yellow mealworm (Tenebrio molitor) genome: a resource for the emerging insects as food and feed industry.</title>
        <authorList>
            <person name="Eriksson T."/>
            <person name="Andere A."/>
            <person name="Kelstrup H."/>
            <person name="Emery V."/>
            <person name="Picard C."/>
        </authorList>
    </citation>
    <scope>NUCLEOTIDE SEQUENCE</scope>
    <source>
        <strain evidence="2">Stoneville</strain>
        <tissue evidence="2">Whole head</tissue>
    </source>
</reference>
<feature type="compositionally biased region" description="Basic and acidic residues" evidence="1">
    <location>
        <begin position="11"/>
        <end position="20"/>
    </location>
</feature>
<proteinExistence type="predicted"/>
<feature type="compositionally biased region" description="Polar residues" evidence="1">
    <location>
        <begin position="33"/>
        <end position="58"/>
    </location>
</feature>
<evidence type="ECO:0000313" key="3">
    <source>
        <dbReference type="Proteomes" id="UP000719412"/>
    </source>
</evidence>
<gene>
    <name evidence="2" type="ORF">GEV33_006987</name>
</gene>
<dbReference type="EMBL" id="JABDTM020022564">
    <property type="protein sequence ID" value="KAH0815803.1"/>
    <property type="molecule type" value="Genomic_DNA"/>
</dbReference>
<dbReference type="AlphaFoldDB" id="A0A8J6HK60"/>
<protein>
    <submittedName>
        <fullName evidence="2">Uncharacterized protein</fullName>
    </submittedName>
</protein>